<dbReference type="PANTHER" id="PTHR48081">
    <property type="entry name" value="AB HYDROLASE SUPERFAMILY PROTEIN C4A8.06C"/>
    <property type="match status" value="1"/>
</dbReference>
<dbReference type="GO" id="GO:0016787">
    <property type="term" value="F:hydrolase activity"/>
    <property type="evidence" value="ECO:0007669"/>
    <property type="project" value="UniProtKB-KW"/>
</dbReference>
<keyword evidence="2" id="KW-0812">Transmembrane</keyword>
<dbReference type="Pfam" id="PF07859">
    <property type="entry name" value="Abhydrolase_3"/>
    <property type="match status" value="1"/>
</dbReference>
<feature type="domain" description="Alpha/beta hydrolase fold-3" evidence="3">
    <location>
        <begin position="140"/>
        <end position="258"/>
    </location>
</feature>
<organism evidence="4 5">
    <name type="scientific">Diversispora eburnea</name>
    <dbReference type="NCBI Taxonomy" id="1213867"/>
    <lineage>
        <taxon>Eukaryota</taxon>
        <taxon>Fungi</taxon>
        <taxon>Fungi incertae sedis</taxon>
        <taxon>Mucoromycota</taxon>
        <taxon>Glomeromycotina</taxon>
        <taxon>Glomeromycetes</taxon>
        <taxon>Diversisporales</taxon>
        <taxon>Diversisporaceae</taxon>
        <taxon>Diversispora</taxon>
    </lineage>
</organism>
<keyword evidence="2" id="KW-0472">Membrane</keyword>
<name>A0A9N8YNX9_9GLOM</name>
<evidence type="ECO:0000313" key="5">
    <source>
        <dbReference type="Proteomes" id="UP000789706"/>
    </source>
</evidence>
<sequence length="473" mass="53629">MLKTFKVLVSNTPTFASAIVKHFVKGPPQPSWNIQFHIVFVALKTLLATFVTNTIEYSQEITAKGSALFKSKEFKEDEIVIPNQFRKNAQPYLEQIIKEYEYVLDDEWKQFKDDDKVLNAKWIYSKKQGFKRDQENLRIIFYLHGGAYCISGIDFYRLVTTRLAKETDALVFGKLAPQNQFPAGIHDAIAAYLYLTNTPEDAGFEPIDPKRIVIMGDSAGGGLALATLLAIRDSGLPMIAGAVCMSPWVDLTHSMPSTMDPRYDLTDYIPRSGFCDFPPSPAFNEYERKAKKLSNRIKAETRSPFWDESFNRDGRTQIYVSNEALGIPYVSPLCAESLAGLPPMLIHVGDGEKLLDEAIYFSFKASQPDKYKLPAYNAGKFEQSPFKTPTNVTLEIYEDMPHVFQVYFTKSTYSLITAKGKTLPLNNKHMKVLEWTEVGKVSKAGRPRFEKPVTNTNPFVYLLVIVVIFMYLK</sequence>
<dbReference type="InterPro" id="IPR013094">
    <property type="entry name" value="AB_hydrolase_3"/>
</dbReference>
<dbReference type="InterPro" id="IPR050300">
    <property type="entry name" value="GDXG_lipolytic_enzyme"/>
</dbReference>
<feature type="transmembrane region" description="Helical" evidence="2">
    <location>
        <begin position="456"/>
        <end position="472"/>
    </location>
</feature>
<dbReference type="SUPFAM" id="SSF53474">
    <property type="entry name" value="alpha/beta-Hydrolases"/>
    <property type="match status" value="1"/>
</dbReference>
<protein>
    <submittedName>
        <fullName evidence="4">2213_t:CDS:1</fullName>
    </submittedName>
</protein>
<keyword evidence="2" id="KW-1133">Transmembrane helix</keyword>
<dbReference type="EMBL" id="CAJVPK010000069">
    <property type="protein sequence ID" value="CAG8442429.1"/>
    <property type="molecule type" value="Genomic_DNA"/>
</dbReference>
<gene>
    <name evidence="4" type="ORF">DEBURN_LOCUS1548</name>
</gene>
<comment type="caution">
    <text evidence="4">The sequence shown here is derived from an EMBL/GenBank/DDBJ whole genome shotgun (WGS) entry which is preliminary data.</text>
</comment>
<dbReference type="PANTHER" id="PTHR48081:SF8">
    <property type="entry name" value="ALPHA_BETA HYDROLASE FOLD-3 DOMAIN-CONTAINING PROTEIN-RELATED"/>
    <property type="match status" value="1"/>
</dbReference>
<evidence type="ECO:0000256" key="1">
    <source>
        <dbReference type="ARBA" id="ARBA00022801"/>
    </source>
</evidence>
<reference evidence="4" key="1">
    <citation type="submission" date="2021-06" db="EMBL/GenBank/DDBJ databases">
        <authorList>
            <person name="Kallberg Y."/>
            <person name="Tangrot J."/>
            <person name="Rosling A."/>
        </authorList>
    </citation>
    <scope>NUCLEOTIDE SEQUENCE</scope>
    <source>
        <strain evidence="4">AZ414A</strain>
    </source>
</reference>
<dbReference type="OrthoDB" id="408631at2759"/>
<accession>A0A9N8YNX9</accession>
<dbReference type="Gene3D" id="3.40.50.1820">
    <property type="entry name" value="alpha/beta hydrolase"/>
    <property type="match status" value="1"/>
</dbReference>
<proteinExistence type="predicted"/>
<dbReference type="Proteomes" id="UP000789706">
    <property type="component" value="Unassembled WGS sequence"/>
</dbReference>
<keyword evidence="1" id="KW-0378">Hydrolase</keyword>
<evidence type="ECO:0000259" key="3">
    <source>
        <dbReference type="Pfam" id="PF07859"/>
    </source>
</evidence>
<evidence type="ECO:0000256" key="2">
    <source>
        <dbReference type="SAM" id="Phobius"/>
    </source>
</evidence>
<keyword evidence="5" id="KW-1185">Reference proteome</keyword>
<dbReference type="AlphaFoldDB" id="A0A9N8YNX9"/>
<dbReference type="InterPro" id="IPR029058">
    <property type="entry name" value="AB_hydrolase_fold"/>
</dbReference>
<evidence type="ECO:0000313" key="4">
    <source>
        <dbReference type="EMBL" id="CAG8442429.1"/>
    </source>
</evidence>